<evidence type="ECO:0000313" key="2">
    <source>
        <dbReference type="EMBL" id="KAJ1162254.1"/>
    </source>
</evidence>
<comment type="caution">
    <text evidence="2">The sequence shown here is derived from an EMBL/GenBank/DDBJ whole genome shotgun (WGS) entry which is preliminary data.</text>
</comment>
<organism evidence="2 3">
    <name type="scientific">Pleurodeles waltl</name>
    <name type="common">Iberian ribbed newt</name>
    <dbReference type="NCBI Taxonomy" id="8319"/>
    <lineage>
        <taxon>Eukaryota</taxon>
        <taxon>Metazoa</taxon>
        <taxon>Chordata</taxon>
        <taxon>Craniata</taxon>
        <taxon>Vertebrata</taxon>
        <taxon>Euteleostomi</taxon>
        <taxon>Amphibia</taxon>
        <taxon>Batrachia</taxon>
        <taxon>Caudata</taxon>
        <taxon>Salamandroidea</taxon>
        <taxon>Salamandridae</taxon>
        <taxon>Pleurodelinae</taxon>
        <taxon>Pleurodeles</taxon>
    </lineage>
</organism>
<evidence type="ECO:0000313" key="3">
    <source>
        <dbReference type="Proteomes" id="UP001066276"/>
    </source>
</evidence>
<sequence length="156" mass="17996">MAANCRAAFDLELRNSERLPPIQKQTQAKKGRRPRAQQRVGPRRRRNEGDCHYKSSGELAGTADCRRGWADAPVSKDRRTLRSTLTKPQLRRSFSSKIAPRRTDNHNPLILRRKTAHGTMTPQQRRLRWHSLHPPLDTWALETTQRTVPSEVPQAH</sequence>
<proteinExistence type="predicted"/>
<feature type="region of interest" description="Disordered" evidence="1">
    <location>
        <begin position="72"/>
        <end position="102"/>
    </location>
</feature>
<reference evidence="2" key="1">
    <citation type="journal article" date="2022" name="bioRxiv">
        <title>Sequencing and chromosome-scale assembly of the giantPleurodeles waltlgenome.</title>
        <authorList>
            <person name="Brown T."/>
            <person name="Elewa A."/>
            <person name="Iarovenko S."/>
            <person name="Subramanian E."/>
            <person name="Araus A.J."/>
            <person name="Petzold A."/>
            <person name="Susuki M."/>
            <person name="Suzuki K.-i.T."/>
            <person name="Hayashi T."/>
            <person name="Toyoda A."/>
            <person name="Oliveira C."/>
            <person name="Osipova E."/>
            <person name="Leigh N.D."/>
            <person name="Simon A."/>
            <person name="Yun M.H."/>
        </authorList>
    </citation>
    <scope>NUCLEOTIDE SEQUENCE</scope>
    <source>
        <strain evidence="2">20211129_DDA</strain>
        <tissue evidence="2">Liver</tissue>
    </source>
</reference>
<feature type="compositionally biased region" description="Basic residues" evidence="1">
    <location>
        <begin position="27"/>
        <end position="46"/>
    </location>
</feature>
<accession>A0AAV7SBB3</accession>
<dbReference type="EMBL" id="JANPWB010000008">
    <property type="protein sequence ID" value="KAJ1162254.1"/>
    <property type="molecule type" value="Genomic_DNA"/>
</dbReference>
<evidence type="ECO:0000256" key="1">
    <source>
        <dbReference type="SAM" id="MobiDB-lite"/>
    </source>
</evidence>
<name>A0AAV7SBB3_PLEWA</name>
<dbReference type="Proteomes" id="UP001066276">
    <property type="component" value="Chromosome 4_2"/>
</dbReference>
<feature type="compositionally biased region" description="Polar residues" evidence="1">
    <location>
        <begin position="82"/>
        <end position="96"/>
    </location>
</feature>
<keyword evidence="3" id="KW-1185">Reference proteome</keyword>
<feature type="region of interest" description="Disordered" evidence="1">
    <location>
        <begin position="17"/>
        <end position="57"/>
    </location>
</feature>
<protein>
    <submittedName>
        <fullName evidence="2">Uncharacterized protein</fullName>
    </submittedName>
</protein>
<dbReference type="AlphaFoldDB" id="A0AAV7SBB3"/>
<gene>
    <name evidence="2" type="ORF">NDU88_002722</name>
</gene>